<sequence length="141" mass="15604">MDSAFWDPSKYRRPVAEQPPPPPSTVAGKSHLAGTLRVLHHFARNFMGNSDWIFVHRVSGPFGRNERRQLLFLFLSWRLRLPSAITGIQRGEMIARKRGVDRYPSIVLEPPKVASIPGTGAATTPSSSVGFPLDLGSLQTN</sequence>
<name>A0A067JYH7_JATCU</name>
<dbReference type="EMBL" id="KK914780">
    <property type="protein sequence ID" value="KDP28942.1"/>
    <property type="molecule type" value="Genomic_DNA"/>
</dbReference>
<dbReference type="Proteomes" id="UP000027138">
    <property type="component" value="Unassembled WGS sequence"/>
</dbReference>
<dbReference type="AlphaFoldDB" id="A0A067JYH7"/>
<organism evidence="2 3">
    <name type="scientific">Jatropha curcas</name>
    <name type="common">Barbados nut</name>
    <dbReference type="NCBI Taxonomy" id="180498"/>
    <lineage>
        <taxon>Eukaryota</taxon>
        <taxon>Viridiplantae</taxon>
        <taxon>Streptophyta</taxon>
        <taxon>Embryophyta</taxon>
        <taxon>Tracheophyta</taxon>
        <taxon>Spermatophyta</taxon>
        <taxon>Magnoliopsida</taxon>
        <taxon>eudicotyledons</taxon>
        <taxon>Gunneridae</taxon>
        <taxon>Pentapetalae</taxon>
        <taxon>rosids</taxon>
        <taxon>fabids</taxon>
        <taxon>Malpighiales</taxon>
        <taxon>Euphorbiaceae</taxon>
        <taxon>Crotonoideae</taxon>
        <taxon>Jatropheae</taxon>
        <taxon>Jatropha</taxon>
    </lineage>
</organism>
<protein>
    <submittedName>
        <fullName evidence="2">Uncharacterized protein</fullName>
    </submittedName>
</protein>
<evidence type="ECO:0000313" key="2">
    <source>
        <dbReference type="EMBL" id="KDP28942.1"/>
    </source>
</evidence>
<feature type="region of interest" description="Disordered" evidence="1">
    <location>
        <begin position="1"/>
        <end position="27"/>
    </location>
</feature>
<evidence type="ECO:0000256" key="1">
    <source>
        <dbReference type="SAM" id="MobiDB-lite"/>
    </source>
</evidence>
<proteinExistence type="predicted"/>
<accession>A0A067JYH7</accession>
<evidence type="ECO:0000313" key="3">
    <source>
        <dbReference type="Proteomes" id="UP000027138"/>
    </source>
</evidence>
<keyword evidence="3" id="KW-1185">Reference proteome</keyword>
<gene>
    <name evidence="2" type="ORF">JCGZ_19372</name>
</gene>
<reference evidence="2 3" key="1">
    <citation type="journal article" date="2014" name="PLoS ONE">
        <title>Global Analysis of Gene Expression Profiles in Physic Nut (Jatropha curcas L.) Seedlings Exposed to Salt Stress.</title>
        <authorList>
            <person name="Zhang L."/>
            <person name="Zhang C."/>
            <person name="Wu P."/>
            <person name="Chen Y."/>
            <person name="Li M."/>
            <person name="Jiang H."/>
            <person name="Wu G."/>
        </authorList>
    </citation>
    <scope>NUCLEOTIDE SEQUENCE [LARGE SCALE GENOMIC DNA]</scope>
    <source>
        <strain evidence="3">cv. GZQX0401</strain>
        <tissue evidence="2">Young leaves</tissue>
    </source>
</reference>